<reference evidence="2 3" key="1">
    <citation type="submission" date="2017-01" db="EMBL/GenBank/DDBJ databases">
        <title>First insights into the biology of 'candidatus Vampirococcus archaeovorus'.</title>
        <authorList>
            <person name="Kizina J."/>
            <person name="Jordan S."/>
            <person name="Stueber K."/>
            <person name="Reinhardt R."/>
            <person name="Harder J."/>
        </authorList>
    </citation>
    <scope>NUCLEOTIDE SEQUENCE [LARGE SCALE GENOMIC DNA]</scope>
    <source>
        <strain evidence="2 3">LiM</strain>
    </source>
</reference>
<dbReference type="SUPFAM" id="SSF53448">
    <property type="entry name" value="Nucleotide-diphospho-sugar transferases"/>
    <property type="match status" value="1"/>
</dbReference>
<dbReference type="EMBL" id="CP019384">
    <property type="protein sequence ID" value="QAT16372.1"/>
    <property type="molecule type" value="Genomic_DNA"/>
</dbReference>
<dbReference type="GO" id="GO:0016740">
    <property type="term" value="F:transferase activity"/>
    <property type="evidence" value="ECO:0007669"/>
    <property type="project" value="UniProtKB-KW"/>
</dbReference>
<gene>
    <name evidence="2" type="ORF">BU251_00790</name>
</gene>
<proteinExistence type="predicted"/>
<name>A0A410P2Q4_VELA1</name>
<dbReference type="Gene3D" id="3.90.550.10">
    <property type="entry name" value="Spore Coat Polysaccharide Biosynthesis Protein SpsA, Chain A"/>
    <property type="match status" value="1"/>
</dbReference>
<dbReference type="InterPro" id="IPR029044">
    <property type="entry name" value="Nucleotide-diphossugar_trans"/>
</dbReference>
<dbReference type="OrthoDB" id="9815829at2"/>
<dbReference type="AlphaFoldDB" id="A0A410P2Q4"/>
<feature type="domain" description="Glycosyltransferase 2-like" evidence="1">
    <location>
        <begin position="8"/>
        <end position="170"/>
    </location>
</feature>
<evidence type="ECO:0000313" key="3">
    <source>
        <dbReference type="Proteomes" id="UP000287243"/>
    </source>
</evidence>
<dbReference type="Pfam" id="PF00535">
    <property type="entry name" value="Glycos_transf_2"/>
    <property type="match status" value="1"/>
</dbReference>
<evidence type="ECO:0000313" key="2">
    <source>
        <dbReference type="EMBL" id="QAT16372.1"/>
    </source>
</evidence>
<dbReference type="GO" id="GO:0006487">
    <property type="term" value="P:protein N-linked glycosylation"/>
    <property type="evidence" value="ECO:0007669"/>
    <property type="project" value="TreeGrafter"/>
</dbReference>
<dbReference type="PANTHER" id="PTHR10859">
    <property type="entry name" value="GLYCOSYL TRANSFERASE"/>
    <property type="match status" value="1"/>
</dbReference>
<sequence>MSALQLEILLPVYNESDILEENVGRVVRYLDAEKKWDYRLMIVDNGSTDRTPEVSKAVCGKFAGRVGMLRLDAKGRGRALRYGLLQSKAQIVGYMDIDLSGDLRAFDELYAAIAEGCDIAVGTRLARGSCVTRSPFRKALSCGYNVLVKKILKIDVSDAQCGFKLVRRGPVLGILPFVKSDHWCFDTELLFFALKKGLKVKEVPLSWQERDKGRSTVRIVPYVFEGLGTVIRLAMSANSFR</sequence>
<keyword evidence="2" id="KW-0808">Transferase</keyword>
<organism evidence="2 3">
    <name type="scientific">Velamenicoccus archaeovorus</name>
    <dbReference type="NCBI Taxonomy" id="1930593"/>
    <lineage>
        <taxon>Bacteria</taxon>
        <taxon>Pseudomonadati</taxon>
        <taxon>Candidatus Omnitrophota</taxon>
        <taxon>Candidatus Velamenicoccus</taxon>
    </lineage>
</organism>
<dbReference type="RefSeq" id="WP_128699009.1">
    <property type="nucleotide sequence ID" value="NZ_CP019384.1"/>
</dbReference>
<evidence type="ECO:0000259" key="1">
    <source>
        <dbReference type="Pfam" id="PF00535"/>
    </source>
</evidence>
<dbReference type="Proteomes" id="UP000287243">
    <property type="component" value="Chromosome"/>
</dbReference>
<dbReference type="PANTHER" id="PTHR10859:SF91">
    <property type="entry name" value="DOLICHYL-PHOSPHATE BETA-GLUCOSYLTRANSFERASE"/>
    <property type="match status" value="1"/>
</dbReference>
<protein>
    <submittedName>
        <fullName evidence="2">Glycosyl transferase, family 2</fullName>
    </submittedName>
</protein>
<dbReference type="InterPro" id="IPR001173">
    <property type="entry name" value="Glyco_trans_2-like"/>
</dbReference>
<accession>A0A410P2Q4</accession>
<dbReference type="KEGG" id="vai:BU251_00790"/>
<keyword evidence="3" id="KW-1185">Reference proteome</keyword>